<dbReference type="EMBL" id="CAJVPS010005555">
    <property type="protein sequence ID" value="CAG8616222.1"/>
    <property type="molecule type" value="Genomic_DNA"/>
</dbReference>
<gene>
    <name evidence="2" type="ORF">ALEPTO_LOCUS8769</name>
</gene>
<sequence length="45" mass="4911">NRVSGFSLTTKHERMGPIEEKKDSKSASVASYGIVPTKSVVDLLF</sequence>
<name>A0A9N9CYJ4_9GLOM</name>
<evidence type="ECO:0000313" key="3">
    <source>
        <dbReference type="Proteomes" id="UP000789508"/>
    </source>
</evidence>
<dbReference type="Proteomes" id="UP000789508">
    <property type="component" value="Unassembled WGS sequence"/>
</dbReference>
<feature type="region of interest" description="Disordered" evidence="1">
    <location>
        <begin position="1"/>
        <end position="28"/>
    </location>
</feature>
<accession>A0A9N9CYJ4</accession>
<evidence type="ECO:0000313" key="2">
    <source>
        <dbReference type="EMBL" id="CAG8616222.1"/>
    </source>
</evidence>
<protein>
    <submittedName>
        <fullName evidence="2">9113_t:CDS:1</fullName>
    </submittedName>
</protein>
<keyword evidence="3" id="KW-1185">Reference proteome</keyword>
<feature type="compositionally biased region" description="Basic and acidic residues" evidence="1">
    <location>
        <begin position="10"/>
        <end position="25"/>
    </location>
</feature>
<organism evidence="2 3">
    <name type="scientific">Ambispora leptoticha</name>
    <dbReference type="NCBI Taxonomy" id="144679"/>
    <lineage>
        <taxon>Eukaryota</taxon>
        <taxon>Fungi</taxon>
        <taxon>Fungi incertae sedis</taxon>
        <taxon>Mucoromycota</taxon>
        <taxon>Glomeromycotina</taxon>
        <taxon>Glomeromycetes</taxon>
        <taxon>Archaeosporales</taxon>
        <taxon>Ambisporaceae</taxon>
        <taxon>Ambispora</taxon>
    </lineage>
</organism>
<feature type="non-terminal residue" evidence="2">
    <location>
        <position position="1"/>
    </location>
</feature>
<reference evidence="2" key="1">
    <citation type="submission" date="2021-06" db="EMBL/GenBank/DDBJ databases">
        <authorList>
            <person name="Kallberg Y."/>
            <person name="Tangrot J."/>
            <person name="Rosling A."/>
        </authorList>
    </citation>
    <scope>NUCLEOTIDE SEQUENCE</scope>
    <source>
        <strain evidence="2">FL130A</strain>
    </source>
</reference>
<comment type="caution">
    <text evidence="2">The sequence shown here is derived from an EMBL/GenBank/DDBJ whole genome shotgun (WGS) entry which is preliminary data.</text>
</comment>
<evidence type="ECO:0000256" key="1">
    <source>
        <dbReference type="SAM" id="MobiDB-lite"/>
    </source>
</evidence>
<dbReference type="AlphaFoldDB" id="A0A9N9CYJ4"/>
<proteinExistence type="predicted"/>